<protein>
    <submittedName>
        <fullName evidence="1">AbrB/MazE/SpoVT family DNA-binding domain-containing protein</fullName>
    </submittedName>
</protein>
<gene>
    <name evidence="1" type="ORF">ACFPJ5_03830</name>
</gene>
<name>A0ABD5R7Z9_9EURY</name>
<comment type="caution">
    <text evidence="1">The sequence shown here is derived from an EMBL/GenBank/DDBJ whole genome shotgun (WGS) entry which is preliminary data.</text>
</comment>
<keyword evidence="2" id="KW-1185">Reference proteome</keyword>
<dbReference type="RefSeq" id="WP_227228582.1">
    <property type="nucleotide sequence ID" value="NZ_JAJCVJ010000001.1"/>
</dbReference>
<evidence type="ECO:0000313" key="2">
    <source>
        <dbReference type="Proteomes" id="UP001596201"/>
    </source>
</evidence>
<dbReference type="EMBL" id="JBHSKX010000001">
    <property type="protein sequence ID" value="MFC5366055.1"/>
    <property type="molecule type" value="Genomic_DNA"/>
</dbReference>
<sequence>MVPGNGPFADSRTVQESNGGFTVSIPKKIAQRYGIERGDEVWWVDNPDGETPEFIPPEQL</sequence>
<evidence type="ECO:0000313" key="1">
    <source>
        <dbReference type="EMBL" id="MFC5366055.1"/>
    </source>
</evidence>
<keyword evidence="1" id="KW-0238">DNA-binding</keyword>
<dbReference type="AlphaFoldDB" id="A0ABD5R7Z9"/>
<proteinExistence type="predicted"/>
<organism evidence="1 2">
    <name type="scientific">Salinirubrum litoreum</name>
    <dbReference type="NCBI Taxonomy" id="1126234"/>
    <lineage>
        <taxon>Archaea</taxon>
        <taxon>Methanobacteriati</taxon>
        <taxon>Methanobacteriota</taxon>
        <taxon>Stenosarchaea group</taxon>
        <taxon>Halobacteria</taxon>
        <taxon>Halobacteriales</taxon>
        <taxon>Haloferacaceae</taxon>
        <taxon>Salinirubrum</taxon>
    </lineage>
</organism>
<dbReference type="GO" id="GO:0003677">
    <property type="term" value="F:DNA binding"/>
    <property type="evidence" value="ECO:0007669"/>
    <property type="project" value="UniProtKB-KW"/>
</dbReference>
<accession>A0ABD5R7Z9</accession>
<reference evidence="1 2" key="1">
    <citation type="journal article" date="2019" name="Int. J. Syst. Evol. Microbiol.">
        <title>The Global Catalogue of Microorganisms (GCM) 10K type strain sequencing project: providing services to taxonomists for standard genome sequencing and annotation.</title>
        <authorList>
            <consortium name="The Broad Institute Genomics Platform"/>
            <consortium name="The Broad Institute Genome Sequencing Center for Infectious Disease"/>
            <person name="Wu L."/>
            <person name="Ma J."/>
        </authorList>
    </citation>
    <scope>NUCLEOTIDE SEQUENCE [LARGE SCALE GENOMIC DNA]</scope>
    <source>
        <strain evidence="1 2">CGMCC 1.12237</strain>
    </source>
</reference>
<dbReference type="Proteomes" id="UP001596201">
    <property type="component" value="Unassembled WGS sequence"/>
</dbReference>